<dbReference type="RefSeq" id="WP_118271608.1">
    <property type="nucleotide sequence ID" value="NZ_QSJI01000002.1"/>
</dbReference>
<dbReference type="Gene3D" id="3.20.20.150">
    <property type="entry name" value="Divalent-metal-dependent TIM barrel enzymes"/>
    <property type="match status" value="1"/>
</dbReference>
<dbReference type="InterPro" id="IPR036237">
    <property type="entry name" value="Xyl_isomerase-like_sf"/>
</dbReference>
<dbReference type="SUPFAM" id="SSF51658">
    <property type="entry name" value="Xylose isomerase-like"/>
    <property type="match status" value="1"/>
</dbReference>
<organism evidence="2 3">
    <name type="scientific">Collinsella intestinalis</name>
    <dbReference type="NCBI Taxonomy" id="147207"/>
    <lineage>
        <taxon>Bacteria</taxon>
        <taxon>Bacillati</taxon>
        <taxon>Actinomycetota</taxon>
        <taxon>Coriobacteriia</taxon>
        <taxon>Coriobacteriales</taxon>
        <taxon>Coriobacteriaceae</taxon>
        <taxon>Collinsella</taxon>
    </lineage>
</organism>
<dbReference type="InterPro" id="IPR050312">
    <property type="entry name" value="IolE/XylAMocC-like"/>
</dbReference>
<proteinExistence type="predicted"/>
<dbReference type="PANTHER" id="PTHR12110">
    <property type="entry name" value="HYDROXYPYRUVATE ISOMERASE"/>
    <property type="match status" value="1"/>
</dbReference>
<name>A0A414FY91_9ACTN</name>
<dbReference type="EMBL" id="QSJI01000002">
    <property type="protein sequence ID" value="RHD56556.1"/>
    <property type="molecule type" value="Genomic_DNA"/>
</dbReference>
<comment type="caution">
    <text evidence="2">The sequence shown here is derived from an EMBL/GenBank/DDBJ whole genome shotgun (WGS) entry which is preliminary data.</text>
</comment>
<reference evidence="2 3" key="1">
    <citation type="submission" date="2018-08" db="EMBL/GenBank/DDBJ databases">
        <title>A genome reference for cultivated species of the human gut microbiota.</title>
        <authorList>
            <person name="Zou Y."/>
            <person name="Xue W."/>
            <person name="Luo G."/>
        </authorList>
    </citation>
    <scope>NUCLEOTIDE SEQUENCE [LARGE SCALE GENOMIC DNA]</scope>
    <source>
        <strain evidence="2 3">AM30-5LB</strain>
    </source>
</reference>
<gene>
    <name evidence="2" type="ORF">DW787_03155</name>
</gene>
<evidence type="ECO:0000259" key="1">
    <source>
        <dbReference type="Pfam" id="PF01261"/>
    </source>
</evidence>
<protein>
    <submittedName>
        <fullName evidence="2">Sugar phosphate isomerase/epimerase</fullName>
    </submittedName>
</protein>
<feature type="domain" description="Xylose isomerase-like TIM barrel" evidence="1">
    <location>
        <begin position="24"/>
        <end position="267"/>
    </location>
</feature>
<evidence type="ECO:0000313" key="2">
    <source>
        <dbReference type="EMBL" id="RHD56556.1"/>
    </source>
</evidence>
<evidence type="ECO:0000313" key="3">
    <source>
        <dbReference type="Proteomes" id="UP000286050"/>
    </source>
</evidence>
<dbReference type="GO" id="GO:0016853">
    <property type="term" value="F:isomerase activity"/>
    <property type="evidence" value="ECO:0007669"/>
    <property type="project" value="UniProtKB-KW"/>
</dbReference>
<dbReference type="AlphaFoldDB" id="A0A414FY91"/>
<keyword evidence="2" id="KW-0413">Isomerase</keyword>
<sequence length="282" mass="31313">MSIECPRLAAMNCHHRFYTLESFFASARDNGYDSVELWTGPQHFFMDYAQNDPVDRLRELEGRYGVKVIGICPEQTNPKPNNMAAASPEARRRAFSYFSRAVDIACEVGANQVVVTSGWAFLNEDADAAYERSVAMLRRLASYAGERDMKLAIEALQPSESILANSAADMRRLLDDVAEPALKICLDTGAMARAGDTIEGYFELFGSDVVHAHFVDVQMDEMDTHIAWGDGTRDMAADLKAFMEGGYRGILSVETVSGRYHADPAAADHRSMEAYRRALESL</sequence>
<accession>A0A414FY91</accession>
<dbReference type="Proteomes" id="UP000286050">
    <property type="component" value="Unassembled WGS sequence"/>
</dbReference>
<dbReference type="Pfam" id="PF01261">
    <property type="entry name" value="AP_endonuc_2"/>
    <property type="match status" value="1"/>
</dbReference>
<dbReference type="InterPro" id="IPR013022">
    <property type="entry name" value="Xyl_isomerase-like_TIM-brl"/>
</dbReference>